<protein>
    <recommendedName>
        <fullName evidence="2">Fibronectin type-III domain-containing protein</fullName>
    </recommendedName>
</protein>
<gene>
    <name evidence="3" type="ORF">A2Z33_06885</name>
</gene>
<evidence type="ECO:0000259" key="2">
    <source>
        <dbReference type="PROSITE" id="PS50853"/>
    </source>
</evidence>
<dbReference type="Proteomes" id="UP000178448">
    <property type="component" value="Unassembled WGS sequence"/>
</dbReference>
<accession>A0A1F5YXR7</accession>
<proteinExistence type="predicted"/>
<keyword evidence="1" id="KW-0472">Membrane</keyword>
<dbReference type="InterPro" id="IPR013783">
    <property type="entry name" value="Ig-like_fold"/>
</dbReference>
<reference evidence="3 4" key="1">
    <citation type="journal article" date="2016" name="Nat. Commun.">
        <title>Thousands of microbial genomes shed light on interconnected biogeochemical processes in an aquifer system.</title>
        <authorList>
            <person name="Anantharaman K."/>
            <person name="Brown C.T."/>
            <person name="Hug L.A."/>
            <person name="Sharon I."/>
            <person name="Castelle C.J."/>
            <person name="Probst A.J."/>
            <person name="Thomas B.C."/>
            <person name="Singh A."/>
            <person name="Wilkins M.J."/>
            <person name="Karaoz U."/>
            <person name="Brodie E.L."/>
            <person name="Williams K.H."/>
            <person name="Hubbard S.S."/>
            <person name="Banfield J.F."/>
        </authorList>
    </citation>
    <scope>NUCLEOTIDE SEQUENCE [LARGE SCALE GENOMIC DNA]</scope>
</reference>
<keyword evidence="1" id="KW-1133">Transmembrane helix</keyword>
<evidence type="ECO:0000256" key="1">
    <source>
        <dbReference type="SAM" id="Phobius"/>
    </source>
</evidence>
<organism evidence="3 4">
    <name type="scientific">Candidatus Gottesmanbacteria bacterium RBG_16_52_11</name>
    <dbReference type="NCBI Taxonomy" id="1798374"/>
    <lineage>
        <taxon>Bacteria</taxon>
        <taxon>Candidatus Gottesmaniibacteriota</taxon>
    </lineage>
</organism>
<feature type="transmembrane region" description="Helical" evidence="1">
    <location>
        <begin position="49"/>
        <end position="68"/>
    </location>
</feature>
<dbReference type="AlphaFoldDB" id="A0A1F5YXR7"/>
<dbReference type="CDD" id="cd00063">
    <property type="entry name" value="FN3"/>
    <property type="match status" value="1"/>
</dbReference>
<evidence type="ECO:0000313" key="4">
    <source>
        <dbReference type="Proteomes" id="UP000178448"/>
    </source>
</evidence>
<feature type="domain" description="Fibronectin type-III" evidence="2">
    <location>
        <begin position="115"/>
        <end position="208"/>
    </location>
</feature>
<sequence length="208" mass="22585">MEVFKPWSESSSRTAGNYYHTVNALTSVRESSVSSVNATASAPVLPPGIYSYGPLALFLLLFIAGIGLQVVHRIRSLKQVITAVLLSFAVASIPLLIPLINESTGMQAHARRDRVPRNVSIRQISDTSALVTWETSAETIGAVRIRSYAGVVRPGTIIFADQGVAVRQHTAVIKSLNPQTDYEIDIYSGSDWYDDSGSPLKLKMGSHK</sequence>
<feature type="transmembrane region" description="Helical" evidence="1">
    <location>
        <begin position="80"/>
        <end position="100"/>
    </location>
</feature>
<dbReference type="Pfam" id="PF00041">
    <property type="entry name" value="fn3"/>
    <property type="match status" value="1"/>
</dbReference>
<comment type="caution">
    <text evidence="3">The sequence shown here is derived from an EMBL/GenBank/DDBJ whole genome shotgun (WGS) entry which is preliminary data.</text>
</comment>
<dbReference type="Gene3D" id="2.60.40.10">
    <property type="entry name" value="Immunoglobulins"/>
    <property type="match status" value="1"/>
</dbReference>
<name>A0A1F5YXR7_9BACT</name>
<evidence type="ECO:0000313" key="3">
    <source>
        <dbReference type="EMBL" id="OGG04988.1"/>
    </source>
</evidence>
<dbReference type="SUPFAM" id="SSF49265">
    <property type="entry name" value="Fibronectin type III"/>
    <property type="match status" value="1"/>
</dbReference>
<keyword evidence="1" id="KW-0812">Transmembrane</keyword>
<dbReference type="PROSITE" id="PS50853">
    <property type="entry name" value="FN3"/>
    <property type="match status" value="1"/>
</dbReference>
<dbReference type="InterPro" id="IPR003961">
    <property type="entry name" value="FN3_dom"/>
</dbReference>
<dbReference type="InterPro" id="IPR036116">
    <property type="entry name" value="FN3_sf"/>
</dbReference>
<dbReference type="EMBL" id="MFJD01000001">
    <property type="protein sequence ID" value="OGG04988.1"/>
    <property type="molecule type" value="Genomic_DNA"/>
</dbReference>
<dbReference type="STRING" id="1798374.A2Z33_06885"/>